<evidence type="ECO:0000313" key="3">
    <source>
        <dbReference type="Proteomes" id="UP000235388"/>
    </source>
</evidence>
<evidence type="ECO:0000313" key="2">
    <source>
        <dbReference type="EMBL" id="PLW17924.1"/>
    </source>
</evidence>
<organism evidence="2 3">
    <name type="scientific">Puccinia coronata f. sp. avenae</name>
    <dbReference type="NCBI Taxonomy" id="200324"/>
    <lineage>
        <taxon>Eukaryota</taxon>
        <taxon>Fungi</taxon>
        <taxon>Dikarya</taxon>
        <taxon>Basidiomycota</taxon>
        <taxon>Pucciniomycotina</taxon>
        <taxon>Pucciniomycetes</taxon>
        <taxon>Pucciniales</taxon>
        <taxon>Pucciniaceae</taxon>
        <taxon>Puccinia</taxon>
    </lineage>
</organism>
<sequence>MYSPVCPIGAPSKEMTRPRTGKVIPPPKTPKERIPASTSSRSNRRQGMIFSASDLPHEIKALKGATPNQIPPATPPSKRQAAKRTGMMLDPNNLPQELKNLRDDAPPRNNTRPA</sequence>
<keyword evidence="3" id="KW-1185">Reference proteome</keyword>
<protein>
    <submittedName>
        <fullName evidence="2">Uncharacterized protein</fullName>
    </submittedName>
</protein>
<reference evidence="2 3" key="1">
    <citation type="submission" date="2017-11" db="EMBL/GenBank/DDBJ databases">
        <title>De novo assembly and phasing of dikaryotic genomes from two isolates of Puccinia coronata f. sp. avenae, the causal agent of oat crown rust.</title>
        <authorList>
            <person name="Miller M.E."/>
            <person name="Zhang Y."/>
            <person name="Omidvar V."/>
            <person name="Sperschneider J."/>
            <person name="Schwessinger B."/>
            <person name="Raley C."/>
            <person name="Palmer J.M."/>
            <person name="Garnica D."/>
            <person name="Upadhyaya N."/>
            <person name="Rathjen J."/>
            <person name="Taylor J.M."/>
            <person name="Park R.F."/>
            <person name="Dodds P.N."/>
            <person name="Hirsch C.D."/>
            <person name="Kianian S.F."/>
            <person name="Figueroa M."/>
        </authorList>
    </citation>
    <scope>NUCLEOTIDE SEQUENCE [LARGE SCALE GENOMIC DNA]</scope>
    <source>
        <strain evidence="2">12NC29</strain>
    </source>
</reference>
<evidence type="ECO:0000256" key="1">
    <source>
        <dbReference type="SAM" id="MobiDB-lite"/>
    </source>
</evidence>
<feature type="region of interest" description="Disordered" evidence="1">
    <location>
        <begin position="64"/>
        <end position="114"/>
    </location>
</feature>
<dbReference type="AlphaFoldDB" id="A0A2N5SXF4"/>
<proteinExistence type="predicted"/>
<dbReference type="EMBL" id="PGCJ01000840">
    <property type="protein sequence ID" value="PLW17924.1"/>
    <property type="molecule type" value="Genomic_DNA"/>
</dbReference>
<comment type="caution">
    <text evidence="2">The sequence shown here is derived from an EMBL/GenBank/DDBJ whole genome shotgun (WGS) entry which is preliminary data.</text>
</comment>
<dbReference type="Proteomes" id="UP000235388">
    <property type="component" value="Unassembled WGS sequence"/>
</dbReference>
<dbReference type="OrthoDB" id="2495773at2759"/>
<gene>
    <name evidence="2" type="ORF">PCANC_10309</name>
</gene>
<accession>A0A2N5SXF4</accession>
<feature type="region of interest" description="Disordered" evidence="1">
    <location>
        <begin position="1"/>
        <end position="47"/>
    </location>
</feature>
<name>A0A2N5SXF4_9BASI</name>